<organism evidence="2 3">
    <name type="scientific">Slackia equolifaciens</name>
    <dbReference type="NCBI Taxonomy" id="498718"/>
    <lineage>
        <taxon>Bacteria</taxon>
        <taxon>Bacillati</taxon>
        <taxon>Actinomycetota</taxon>
        <taxon>Coriobacteriia</taxon>
        <taxon>Eggerthellales</taxon>
        <taxon>Eggerthellaceae</taxon>
        <taxon>Slackia</taxon>
    </lineage>
</organism>
<evidence type="ECO:0000256" key="1">
    <source>
        <dbReference type="SAM" id="Phobius"/>
    </source>
</evidence>
<proteinExistence type="predicted"/>
<feature type="transmembrane region" description="Helical" evidence="1">
    <location>
        <begin position="154"/>
        <end position="178"/>
    </location>
</feature>
<dbReference type="Pfam" id="PF04976">
    <property type="entry name" value="DmsC"/>
    <property type="match status" value="1"/>
</dbReference>
<sequence length="292" mass="30813">MLQFGFNTALGEITLVLFTTLAPPAVLACMIMAGVIASRPLAFEARSRISHAIAIPLVVSMVGLVASATHLGNPSNALYVFLGVGRSPLSNEVFSAVVFLAVCGLYWLFSFSEKDRPRVHRVWCALIVVAGAACIAGIALAYDVGTIVTWHTPYVPANVMLSALAGGPLLGMFGLRIARAVCMHTRLSKILAAIALTALVLNVICLVAQNAALPHVANGYGSAVELVPFYGAMIASYALVAGIGVLFVAVPLWRGAMPPGWRFGVASALFYLGLFVVRFGFYMMHMTVGLGV</sequence>
<feature type="transmembrane region" description="Helical" evidence="1">
    <location>
        <begin position="229"/>
        <end position="253"/>
    </location>
</feature>
<evidence type="ECO:0000313" key="2">
    <source>
        <dbReference type="EMBL" id="HJF66649.1"/>
    </source>
</evidence>
<feature type="transmembrane region" description="Helical" evidence="1">
    <location>
        <begin position="49"/>
        <end position="73"/>
    </location>
</feature>
<feature type="transmembrane region" description="Helical" evidence="1">
    <location>
        <begin position="190"/>
        <end position="209"/>
    </location>
</feature>
<dbReference type="PANTHER" id="PTHR38095">
    <property type="entry name" value="ANAEROBIC DIMETHYL SULFOXIDE REDUCTASE CHAIN YNFH"/>
    <property type="match status" value="1"/>
</dbReference>
<dbReference type="InterPro" id="IPR007059">
    <property type="entry name" value="DmsC"/>
</dbReference>
<keyword evidence="2" id="KW-0560">Oxidoreductase</keyword>
<feature type="transmembrane region" description="Helical" evidence="1">
    <location>
        <begin position="265"/>
        <end position="284"/>
    </location>
</feature>
<feature type="transmembrane region" description="Helical" evidence="1">
    <location>
        <begin position="93"/>
        <end position="110"/>
    </location>
</feature>
<comment type="caution">
    <text evidence="2">The sequence shown here is derived from an EMBL/GenBank/DDBJ whole genome shotgun (WGS) entry which is preliminary data.</text>
</comment>
<name>A0A9D2UYG3_9ACTN</name>
<gene>
    <name evidence="2" type="ORF">K8U77_11145</name>
</gene>
<accession>A0A9D2UYG3</accession>
<protein>
    <submittedName>
        <fullName evidence="2">Dimethyl sulfoxide reductase anchor subunit</fullName>
        <ecNumber evidence="2">1.8.5.3</ecNumber>
    </submittedName>
</protein>
<dbReference type="GO" id="GO:0009389">
    <property type="term" value="F:dimethyl sulfoxide reductase activity"/>
    <property type="evidence" value="ECO:0007669"/>
    <property type="project" value="TreeGrafter"/>
</dbReference>
<dbReference type="GO" id="GO:0009390">
    <property type="term" value="C:dimethyl sulfoxide reductase complex"/>
    <property type="evidence" value="ECO:0007669"/>
    <property type="project" value="TreeGrafter"/>
</dbReference>
<keyword evidence="1" id="KW-1133">Transmembrane helix</keyword>
<dbReference type="GO" id="GO:0019645">
    <property type="term" value="P:anaerobic electron transport chain"/>
    <property type="evidence" value="ECO:0007669"/>
    <property type="project" value="InterPro"/>
</dbReference>
<dbReference type="AlphaFoldDB" id="A0A9D2UYG3"/>
<dbReference type="PANTHER" id="PTHR38095:SF3">
    <property type="entry name" value="ANAEROBIC DIMETHYL SULFOXIDE REDUCTASE, SUBUNIT C"/>
    <property type="match status" value="1"/>
</dbReference>
<dbReference type="RefSeq" id="WP_245962356.1">
    <property type="nucleotide sequence ID" value="NZ_JBHTHO010000002.1"/>
</dbReference>
<dbReference type="GO" id="GO:0005886">
    <property type="term" value="C:plasma membrane"/>
    <property type="evidence" value="ECO:0007669"/>
    <property type="project" value="TreeGrafter"/>
</dbReference>
<feature type="transmembrane region" description="Helical" evidence="1">
    <location>
        <begin position="15"/>
        <end position="37"/>
    </location>
</feature>
<dbReference type="Proteomes" id="UP000786989">
    <property type="component" value="Unassembled WGS sequence"/>
</dbReference>
<feature type="transmembrane region" description="Helical" evidence="1">
    <location>
        <begin position="122"/>
        <end position="142"/>
    </location>
</feature>
<keyword evidence="1" id="KW-0472">Membrane</keyword>
<keyword evidence="1" id="KW-0812">Transmembrane</keyword>
<evidence type="ECO:0000313" key="3">
    <source>
        <dbReference type="Proteomes" id="UP000786989"/>
    </source>
</evidence>
<reference evidence="2" key="1">
    <citation type="journal article" date="2021" name="PeerJ">
        <title>Extensive microbial diversity within the chicken gut microbiome revealed by metagenomics and culture.</title>
        <authorList>
            <person name="Gilroy R."/>
            <person name="Ravi A."/>
            <person name="Getino M."/>
            <person name="Pursley I."/>
            <person name="Horton D.L."/>
            <person name="Alikhan N.F."/>
            <person name="Baker D."/>
            <person name="Gharbi K."/>
            <person name="Hall N."/>
            <person name="Watson M."/>
            <person name="Adriaenssens E.M."/>
            <person name="Foster-Nyarko E."/>
            <person name="Jarju S."/>
            <person name="Secka A."/>
            <person name="Antonio M."/>
            <person name="Oren A."/>
            <person name="Chaudhuri R.R."/>
            <person name="La Ragione R."/>
            <person name="Hildebrand F."/>
            <person name="Pallen M.J."/>
        </authorList>
    </citation>
    <scope>NUCLEOTIDE SEQUENCE</scope>
    <source>
        <strain evidence="2">ChiGjej6B6-11269</strain>
    </source>
</reference>
<dbReference type="EC" id="1.8.5.3" evidence="2"/>
<dbReference type="EMBL" id="DYWI01000209">
    <property type="protein sequence ID" value="HJF66649.1"/>
    <property type="molecule type" value="Genomic_DNA"/>
</dbReference>
<reference evidence="2" key="2">
    <citation type="submission" date="2021-09" db="EMBL/GenBank/DDBJ databases">
        <authorList>
            <person name="Gilroy R."/>
        </authorList>
    </citation>
    <scope>NUCLEOTIDE SEQUENCE</scope>
    <source>
        <strain evidence="2">ChiGjej6B6-11269</strain>
    </source>
</reference>